<dbReference type="RefSeq" id="WP_342756741.1">
    <property type="nucleotide sequence ID" value="NZ_CP146256.1"/>
</dbReference>
<sequence>MNIIEKLKTLGVEITDEMKKTFDGDFVSSAEVQKKNDKIKTLEGENETLRSAQGDMQKQLTELQQSTGDVESWKTKVSELNAAIEKERKEWADKEEANRLSTTVDDFFKDKHFVNDITSNAIKTQLVAELKKDTAKGKSISDLFDSITKDEKGELKPNILIDEKTLEAEKNRSKILGRSITSAATGLKVTKEQFLKMNIEERTKLKESDPDTYDALRKMR</sequence>
<accession>A0ABZ3ESD3</accession>
<proteinExistence type="predicted"/>
<evidence type="ECO:0000313" key="3">
    <source>
        <dbReference type="Proteomes" id="UP001451571"/>
    </source>
</evidence>
<protein>
    <recommendedName>
        <fullName evidence="4">Phage minor structural protein GP20</fullName>
    </recommendedName>
</protein>
<feature type="coiled-coil region" evidence="1">
    <location>
        <begin position="32"/>
        <end position="97"/>
    </location>
</feature>
<keyword evidence="3" id="KW-1185">Reference proteome</keyword>
<evidence type="ECO:0008006" key="4">
    <source>
        <dbReference type="Google" id="ProtNLM"/>
    </source>
</evidence>
<gene>
    <name evidence="2" type="ORF">V6984_16720</name>
</gene>
<organism evidence="2 3">
    <name type="scientific">Kineothrix sedimenti</name>
    <dbReference type="NCBI Taxonomy" id="3123317"/>
    <lineage>
        <taxon>Bacteria</taxon>
        <taxon>Bacillati</taxon>
        <taxon>Bacillota</taxon>
        <taxon>Clostridia</taxon>
        <taxon>Lachnospirales</taxon>
        <taxon>Lachnospiraceae</taxon>
        <taxon>Kineothrix</taxon>
    </lineage>
</organism>
<dbReference type="Proteomes" id="UP001451571">
    <property type="component" value="Chromosome"/>
</dbReference>
<evidence type="ECO:0000256" key="1">
    <source>
        <dbReference type="SAM" id="Coils"/>
    </source>
</evidence>
<name>A0ABZ3ESD3_9FIRM</name>
<reference evidence="2 3" key="1">
    <citation type="submission" date="2024-02" db="EMBL/GenBank/DDBJ databases">
        <title>Bacterial strain from lacustrine sediment.</title>
        <authorList>
            <person name="Petit C."/>
            <person name="Fadhlaoui K."/>
        </authorList>
    </citation>
    <scope>NUCLEOTIDE SEQUENCE [LARGE SCALE GENOMIC DNA]</scope>
    <source>
        <strain evidence="2 3">IPX-CK</strain>
    </source>
</reference>
<keyword evidence="1" id="KW-0175">Coiled coil</keyword>
<dbReference type="EMBL" id="CP146256">
    <property type="protein sequence ID" value="XAH73134.1"/>
    <property type="molecule type" value="Genomic_DNA"/>
</dbReference>
<evidence type="ECO:0000313" key="2">
    <source>
        <dbReference type="EMBL" id="XAH73134.1"/>
    </source>
</evidence>